<protein>
    <recommendedName>
        <fullName evidence="4">DUF4870 domain-containing protein</fullName>
    </recommendedName>
</protein>
<keyword evidence="3" id="KW-1185">Reference proteome</keyword>
<sequence>MDTENKFLSSLSYLSIFFLPIIFPVVVIALTSNINHPAAHRNAITAFWLHLVSFLLVPLAFGIGVGATVHGVTASSLPVGSIIAFGFVGLIGIALLALFIYNIYRGVKIWVE</sequence>
<dbReference type="AlphaFoldDB" id="A0A0R2KWR8"/>
<dbReference type="PATRIC" id="fig|331679.3.peg.1870"/>
<dbReference type="EMBL" id="JQBX01000009">
    <property type="protein sequence ID" value="KRN93976.1"/>
    <property type="molecule type" value="Genomic_DNA"/>
</dbReference>
<accession>A0A0R2KWR8</accession>
<evidence type="ECO:0000313" key="2">
    <source>
        <dbReference type="EMBL" id="KRN93976.1"/>
    </source>
</evidence>
<keyword evidence="1" id="KW-1133">Transmembrane helix</keyword>
<gene>
    <name evidence="2" type="ORF">IV81_GL001834</name>
</gene>
<reference evidence="2 3" key="1">
    <citation type="journal article" date="2015" name="Genome Announc.">
        <title>Expanding the biotechnology potential of lactobacilli through comparative genomics of 213 strains and associated genera.</title>
        <authorList>
            <person name="Sun Z."/>
            <person name="Harris H.M."/>
            <person name="McCann A."/>
            <person name="Guo C."/>
            <person name="Argimon S."/>
            <person name="Zhang W."/>
            <person name="Yang X."/>
            <person name="Jeffery I.B."/>
            <person name="Cooney J.C."/>
            <person name="Kagawa T.F."/>
            <person name="Liu W."/>
            <person name="Song Y."/>
            <person name="Salvetti E."/>
            <person name="Wrobel A."/>
            <person name="Rasinkangas P."/>
            <person name="Parkhill J."/>
            <person name="Rea M.C."/>
            <person name="O'Sullivan O."/>
            <person name="Ritari J."/>
            <person name="Douillard F.P."/>
            <person name="Paul Ross R."/>
            <person name="Yang R."/>
            <person name="Briner A.E."/>
            <person name="Felis G.E."/>
            <person name="de Vos W.M."/>
            <person name="Barrangou R."/>
            <person name="Klaenhammer T.R."/>
            <person name="Caufield P.W."/>
            <person name="Cui Y."/>
            <person name="Zhang H."/>
            <person name="O'Toole P.W."/>
        </authorList>
    </citation>
    <scope>NUCLEOTIDE SEQUENCE [LARGE SCALE GENOMIC DNA]</scope>
    <source>
        <strain evidence="2 3">DSM 18001</strain>
    </source>
</reference>
<name>A0A0R2KWR8_9LACO</name>
<evidence type="ECO:0000313" key="3">
    <source>
        <dbReference type="Proteomes" id="UP000051859"/>
    </source>
</evidence>
<organism evidence="2 3">
    <name type="scientific">Pediococcus stilesii</name>
    <dbReference type="NCBI Taxonomy" id="331679"/>
    <lineage>
        <taxon>Bacteria</taxon>
        <taxon>Bacillati</taxon>
        <taxon>Bacillota</taxon>
        <taxon>Bacilli</taxon>
        <taxon>Lactobacillales</taxon>
        <taxon>Lactobacillaceae</taxon>
        <taxon>Pediococcus</taxon>
    </lineage>
</organism>
<dbReference type="RefSeq" id="WP_057802831.1">
    <property type="nucleotide sequence ID" value="NZ_JQBX01000009.1"/>
</dbReference>
<keyword evidence="1" id="KW-0472">Membrane</keyword>
<dbReference type="STRING" id="331679.IV81_GL001834"/>
<dbReference type="Proteomes" id="UP000051859">
    <property type="component" value="Unassembled WGS sequence"/>
</dbReference>
<evidence type="ECO:0008006" key="4">
    <source>
        <dbReference type="Google" id="ProtNLM"/>
    </source>
</evidence>
<feature type="transmembrane region" description="Helical" evidence="1">
    <location>
        <begin position="82"/>
        <end position="104"/>
    </location>
</feature>
<feature type="transmembrane region" description="Helical" evidence="1">
    <location>
        <begin position="12"/>
        <end position="34"/>
    </location>
</feature>
<proteinExistence type="predicted"/>
<feature type="transmembrane region" description="Helical" evidence="1">
    <location>
        <begin position="46"/>
        <end position="70"/>
    </location>
</feature>
<comment type="caution">
    <text evidence="2">The sequence shown here is derived from an EMBL/GenBank/DDBJ whole genome shotgun (WGS) entry which is preliminary data.</text>
</comment>
<evidence type="ECO:0000256" key="1">
    <source>
        <dbReference type="SAM" id="Phobius"/>
    </source>
</evidence>
<keyword evidence="1" id="KW-0812">Transmembrane</keyword>